<evidence type="ECO:0000313" key="7">
    <source>
        <dbReference type="Proteomes" id="UP000426246"/>
    </source>
</evidence>
<dbReference type="PANTHER" id="PTHR43280">
    <property type="entry name" value="ARAC-FAMILY TRANSCRIPTIONAL REGULATOR"/>
    <property type="match status" value="1"/>
</dbReference>
<gene>
    <name evidence="6" type="ORF">EHS13_14005</name>
</gene>
<keyword evidence="2" id="KW-0238">DNA-binding</keyword>
<dbReference type="Pfam" id="PF12833">
    <property type="entry name" value="HTH_18"/>
    <property type="match status" value="1"/>
</dbReference>
<dbReference type="PROSITE" id="PS00041">
    <property type="entry name" value="HTH_ARAC_FAMILY_1"/>
    <property type="match status" value="1"/>
</dbReference>
<protein>
    <submittedName>
        <fullName evidence="6">AraC family transcriptional regulator</fullName>
    </submittedName>
</protein>
<dbReference type="InterPro" id="IPR018060">
    <property type="entry name" value="HTH_AraC"/>
</dbReference>
<reference evidence="7" key="1">
    <citation type="submission" date="2018-11" db="EMBL/GenBank/DDBJ databases">
        <title>Complete genome sequence of Paenibacillus sp. ML311-T8.</title>
        <authorList>
            <person name="Nam Y.-D."/>
            <person name="Kang J."/>
            <person name="Chung W.-H."/>
            <person name="Park Y.S."/>
        </authorList>
    </citation>
    <scope>NUCLEOTIDE SEQUENCE [LARGE SCALE GENOMIC DNA]</scope>
    <source>
        <strain evidence="7">ML311-T8</strain>
    </source>
</reference>
<dbReference type="GO" id="GO:0003700">
    <property type="term" value="F:DNA-binding transcription factor activity"/>
    <property type="evidence" value="ECO:0007669"/>
    <property type="project" value="InterPro"/>
</dbReference>
<dbReference type="InterPro" id="IPR009057">
    <property type="entry name" value="Homeodomain-like_sf"/>
</dbReference>
<dbReference type="SMART" id="SM00342">
    <property type="entry name" value="HTH_ARAC"/>
    <property type="match status" value="1"/>
</dbReference>
<sequence length="301" mass="35300">MIIVKQNSQFPAADRISILSPVTITVLCENICQHLWSENRLQRFRGQIYFQELLYVLLQDALHLQVSDSDESLEYVKYYIEKNYQQELTIEQLAKVARISSRHFMRLFKKRYGCSAIEYLTIHRIKQAQQLIRAGSQYQLKDIARYVGYNDDFYFRHKFKQISGIPPAAFKRNSKQKIAAYHSLSIGVLLALQIIPFAAPANHPWTHYYNRKFETDNVLPLSLAESLKWEELQLASPDFIIGFDNLASIGERERLSDIAPVFLVPWVDTDWRMQLNLLSQFLGRKEVGEVWLERYERKAGF</sequence>
<keyword evidence="1" id="KW-0805">Transcription regulation</keyword>
<dbReference type="SUPFAM" id="SSF53807">
    <property type="entry name" value="Helical backbone' metal receptor"/>
    <property type="match status" value="1"/>
</dbReference>
<dbReference type="Gene3D" id="1.10.10.60">
    <property type="entry name" value="Homeodomain-like"/>
    <property type="match status" value="2"/>
</dbReference>
<dbReference type="InterPro" id="IPR002491">
    <property type="entry name" value="ABC_transptr_periplasmic_BD"/>
</dbReference>
<dbReference type="AlphaFoldDB" id="A0A6B8RI40"/>
<evidence type="ECO:0000256" key="2">
    <source>
        <dbReference type="ARBA" id="ARBA00023125"/>
    </source>
</evidence>
<dbReference type="InterPro" id="IPR018062">
    <property type="entry name" value="HTH_AraC-typ_CS"/>
</dbReference>
<dbReference type="OrthoDB" id="2461801at2"/>
<dbReference type="Proteomes" id="UP000426246">
    <property type="component" value="Chromosome"/>
</dbReference>
<evidence type="ECO:0000256" key="3">
    <source>
        <dbReference type="ARBA" id="ARBA00023163"/>
    </source>
</evidence>
<accession>A0A6B8RI40</accession>
<dbReference type="Gene3D" id="3.40.50.1980">
    <property type="entry name" value="Nitrogenase molybdenum iron protein domain"/>
    <property type="match status" value="1"/>
</dbReference>
<organism evidence="6 7">
    <name type="scientific">Paenibacillus psychroresistens</name>
    <dbReference type="NCBI Taxonomy" id="1778678"/>
    <lineage>
        <taxon>Bacteria</taxon>
        <taxon>Bacillati</taxon>
        <taxon>Bacillota</taxon>
        <taxon>Bacilli</taxon>
        <taxon>Bacillales</taxon>
        <taxon>Paenibacillaceae</taxon>
        <taxon>Paenibacillus</taxon>
    </lineage>
</organism>
<keyword evidence="3" id="KW-0804">Transcription</keyword>
<feature type="domain" description="HTH araC/xylS-type" evidence="4">
    <location>
        <begin position="74"/>
        <end position="173"/>
    </location>
</feature>
<keyword evidence="7" id="KW-1185">Reference proteome</keyword>
<dbReference type="RefSeq" id="WP_155700944.1">
    <property type="nucleotide sequence ID" value="NZ_CP034235.1"/>
</dbReference>
<evidence type="ECO:0000256" key="1">
    <source>
        <dbReference type="ARBA" id="ARBA00023015"/>
    </source>
</evidence>
<dbReference type="KEGG" id="ppsc:EHS13_14005"/>
<dbReference type="PANTHER" id="PTHR43280:SF28">
    <property type="entry name" value="HTH-TYPE TRANSCRIPTIONAL ACTIVATOR RHAS"/>
    <property type="match status" value="1"/>
</dbReference>
<evidence type="ECO:0000259" key="5">
    <source>
        <dbReference type="PROSITE" id="PS50983"/>
    </source>
</evidence>
<dbReference type="SUPFAM" id="SSF46689">
    <property type="entry name" value="Homeodomain-like"/>
    <property type="match status" value="2"/>
</dbReference>
<dbReference type="PROSITE" id="PS50983">
    <property type="entry name" value="FE_B12_PBP"/>
    <property type="match status" value="1"/>
</dbReference>
<name>A0A6B8RI40_9BACL</name>
<proteinExistence type="predicted"/>
<dbReference type="GO" id="GO:0043565">
    <property type="term" value="F:sequence-specific DNA binding"/>
    <property type="evidence" value="ECO:0007669"/>
    <property type="project" value="InterPro"/>
</dbReference>
<evidence type="ECO:0000259" key="4">
    <source>
        <dbReference type="PROSITE" id="PS01124"/>
    </source>
</evidence>
<evidence type="ECO:0000313" key="6">
    <source>
        <dbReference type="EMBL" id="QGQ95910.1"/>
    </source>
</evidence>
<feature type="domain" description="Fe/B12 periplasmic-binding" evidence="5">
    <location>
        <begin position="177"/>
        <end position="301"/>
    </location>
</feature>
<dbReference type="EMBL" id="CP034235">
    <property type="protein sequence ID" value="QGQ95910.1"/>
    <property type="molecule type" value="Genomic_DNA"/>
</dbReference>
<dbReference type="PROSITE" id="PS01124">
    <property type="entry name" value="HTH_ARAC_FAMILY_2"/>
    <property type="match status" value="1"/>
</dbReference>